<accession>A0A927F6L1</accession>
<evidence type="ECO:0000313" key="4">
    <source>
        <dbReference type="Proteomes" id="UP000622317"/>
    </source>
</evidence>
<dbReference type="RefSeq" id="WP_191615932.1">
    <property type="nucleotide sequence ID" value="NZ_JACYFG010000006.1"/>
</dbReference>
<evidence type="ECO:0000313" key="3">
    <source>
        <dbReference type="EMBL" id="MBD5778804.1"/>
    </source>
</evidence>
<dbReference type="GO" id="GO:0008483">
    <property type="term" value="F:transaminase activity"/>
    <property type="evidence" value="ECO:0007669"/>
    <property type="project" value="UniProtKB-KW"/>
</dbReference>
<name>A0A927F6L1_9BACT</name>
<dbReference type="InterPro" id="IPR015421">
    <property type="entry name" value="PyrdxlP-dep_Trfase_major"/>
</dbReference>
<dbReference type="InterPro" id="IPR050087">
    <property type="entry name" value="AON_synthase_class-II"/>
</dbReference>
<organism evidence="3 4">
    <name type="scientific">Pelagicoccus enzymogenes</name>
    <dbReference type="NCBI Taxonomy" id="2773457"/>
    <lineage>
        <taxon>Bacteria</taxon>
        <taxon>Pseudomonadati</taxon>
        <taxon>Verrucomicrobiota</taxon>
        <taxon>Opitutia</taxon>
        <taxon>Puniceicoccales</taxon>
        <taxon>Pelagicoccaceae</taxon>
        <taxon>Pelagicoccus</taxon>
    </lineage>
</organism>
<keyword evidence="2" id="KW-0808">Transferase</keyword>
<dbReference type="Gene3D" id="3.40.640.10">
    <property type="entry name" value="Type I PLP-dependent aspartate aminotransferase-like (Major domain)"/>
    <property type="match status" value="1"/>
</dbReference>
<dbReference type="InterPro" id="IPR015422">
    <property type="entry name" value="PyrdxlP-dep_Trfase_small"/>
</dbReference>
<keyword evidence="3" id="KW-0032">Aminotransferase</keyword>
<dbReference type="InterPro" id="IPR015424">
    <property type="entry name" value="PyrdxlP-dep_Trfase"/>
</dbReference>
<proteinExistence type="predicted"/>
<dbReference type="SUPFAM" id="SSF53383">
    <property type="entry name" value="PLP-dependent transferases"/>
    <property type="match status" value="1"/>
</dbReference>
<evidence type="ECO:0000256" key="1">
    <source>
        <dbReference type="ARBA" id="ARBA00001933"/>
    </source>
</evidence>
<dbReference type="PANTHER" id="PTHR13693">
    <property type="entry name" value="CLASS II AMINOTRANSFERASE/8-AMINO-7-OXONONANOATE SYNTHASE"/>
    <property type="match status" value="1"/>
</dbReference>
<dbReference type="AlphaFoldDB" id="A0A927F6L1"/>
<gene>
    <name evidence="3" type="ORF">IEN85_04825</name>
</gene>
<evidence type="ECO:0000256" key="2">
    <source>
        <dbReference type="ARBA" id="ARBA00022679"/>
    </source>
</evidence>
<dbReference type="Proteomes" id="UP000622317">
    <property type="component" value="Unassembled WGS sequence"/>
</dbReference>
<sequence>MQPIEISTFPGRTLETDNKQWLYCGGTAYLGLQSDPSFQQILIENIQRYGTSYGASRNSNVRFSVYEEAEAELARWAGSADALTMSSGYLAAQLVCQNLQGLGCNLHHLPGSHPALSTAPNERNPVSIQELVTAITESPNPALLLDSIDFHGQHYPHFEKLRSLPLEDLTLVVDDSHGIGAVGPEGSGSYAKLSELGVKELIVCASLNKALALQAGGIFGSKERIAQLRSTAFFTGASPTSPAVVATFLSSRSLYLDRYAKLKENLSLFLSLNKDVPYFEYNSGHPAFSLNNPDLANHLEANNILITRFQYPTEKAKNLARIVLTASHTTQDIEKLSQAIQSFV</sequence>
<comment type="caution">
    <text evidence="3">The sequence shown here is derived from an EMBL/GenBank/DDBJ whole genome shotgun (WGS) entry which is preliminary data.</text>
</comment>
<reference evidence="3" key="1">
    <citation type="submission" date="2020-09" db="EMBL/GenBank/DDBJ databases">
        <title>Pelagicoccus enzymogenes sp. nov. with an EPS production, isolated from marine sediment.</title>
        <authorList>
            <person name="Feng X."/>
        </authorList>
    </citation>
    <scope>NUCLEOTIDE SEQUENCE</scope>
    <source>
        <strain evidence="3">NFK12</strain>
    </source>
</reference>
<dbReference type="EMBL" id="JACYFG010000006">
    <property type="protein sequence ID" value="MBD5778804.1"/>
    <property type="molecule type" value="Genomic_DNA"/>
</dbReference>
<protein>
    <submittedName>
        <fullName evidence="3">Aminotransferase class I/II-fold pyridoxal phosphate-dependent enzyme</fullName>
    </submittedName>
</protein>
<dbReference type="Gene3D" id="3.90.1150.10">
    <property type="entry name" value="Aspartate Aminotransferase, domain 1"/>
    <property type="match status" value="1"/>
</dbReference>
<keyword evidence="4" id="KW-1185">Reference proteome</keyword>
<comment type="cofactor">
    <cofactor evidence="1">
        <name>pyridoxal 5'-phosphate</name>
        <dbReference type="ChEBI" id="CHEBI:597326"/>
    </cofactor>
</comment>